<dbReference type="Pfam" id="PF09511">
    <property type="entry name" value="RNA_lig_T4_1"/>
    <property type="match status" value="1"/>
</dbReference>
<dbReference type="GO" id="GO:0005634">
    <property type="term" value="C:nucleus"/>
    <property type="evidence" value="ECO:0007669"/>
    <property type="project" value="TreeGrafter"/>
</dbReference>
<evidence type="ECO:0000259" key="2">
    <source>
        <dbReference type="Pfam" id="PF08303"/>
    </source>
</evidence>
<dbReference type="GO" id="GO:0005524">
    <property type="term" value="F:ATP binding"/>
    <property type="evidence" value="ECO:0007669"/>
    <property type="project" value="InterPro"/>
</dbReference>
<dbReference type="PANTHER" id="PTHR32004:SF1">
    <property type="entry name" value="TRNA LIGASE"/>
    <property type="match status" value="1"/>
</dbReference>
<name>A0A9N8W463_9GLOM</name>
<feature type="domain" description="T4 RNA ligase 1-like N-terminal" evidence="3">
    <location>
        <begin position="82"/>
        <end position="305"/>
    </location>
</feature>
<keyword evidence="5" id="KW-1185">Reference proteome</keyword>
<dbReference type="Pfam" id="PF08303">
    <property type="entry name" value="tRNA_lig_kinase"/>
    <property type="match status" value="1"/>
</dbReference>
<feature type="domain" description="tRNA ligase phosphodiesterase" evidence="1">
    <location>
        <begin position="547"/>
        <end position="758"/>
    </location>
</feature>
<proteinExistence type="predicted"/>
<dbReference type="EMBL" id="CAJVQA010000349">
    <property type="protein sequence ID" value="CAG8470295.1"/>
    <property type="molecule type" value="Genomic_DNA"/>
</dbReference>
<dbReference type="InterPro" id="IPR015966">
    <property type="entry name" value="tRNA_lig_kin_fungi"/>
</dbReference>
<dbReference type="InterPro" id="IPR019039">
    <property type="entry name" value="T4-Rnl1-like_N"/>
</dbReference>
<dbReference type="InterPro" id="IPR015965">
    <property type="entry name" value="tRNA_lig_PDEase"/>
</dbReference>
<sequence>MTELSRAKKVRLEQMYTVTERDLQVAHELIQRLYEKCKEKGKTRKAGSIRRSDYTHKPSGIAISSWKMNDWDYKKREVLTPARGLFTRQTDEHQYEIVIRGYDKFFNIGEWESIIENTESPYEITAKENGCIIFIGGLPNDNILVTSKHSMGELQNVVIAHAQKGEEWLDKHLDQVGKRKQDLARFLYINKLTAVAELCDDSFEEHVLPYTFERSGLYLHGLNYNTADLKTCPSEYVNEFAKEWGFIPIIYYVRNSANEVKEFTDKVKENGALNGKPIEGFVVRTKIKYTGQDFFFKVKYEEPYLMYREWREITKALLNKKEPKFTYPTSKYYISWAKEKIRTEPDLFEGYQHNHGIIHVRNIFLEHLNKEGMSQHIPERCELFKKTLLVPVATIGCGKTTIALALASLFKFGHIQNDNITSKNTRSEFHNSILKEFDNKDVVIADRNNHVRQLRQSLIESITNRYPDIRIVALYWNHSTNINEIFEMTSQRVALRGRNHQSLTPDNPKYKSVIWGFLDKFEPLDSNNGVDNYFDHVIDLDIHNDVRTNLLFIIEELRSILGIEKPDDSQIDTAIEHAMNYKPTIRKNVKQPKPSYYGITFDYDFNNFLKQYFDDHSNVDSGTFEKLIQNDRIRPEHHVTLAHAADFPSKECKVVWKEFEEMCGEEPPQVRVFFDKLVFDSRIMALVVKKIEPPSIKSMNKVPHLTIGTVDSSVKPREANTMLESVFDDMLQGKNKKKWADVKVISLDSDLIITGRVQPHYN</sequence>
<feature type="domain" description="tRNA ligase kinase" evidence="2">
    <location>
        <begin position="388"/>
        <end position="542"/>
    </location>
</feature>
<dbReference type="AlphaFoldDB" id="A0A9N8W463"/>
<dbReference type="GO" id="GO:0003972">
    <property type="term" value="F:RNA ligase (ATP) activity"/>
    <property type="evidence" value="ECO:0007669"/>
    <property type="project" value="InterPro"/>
</dbReference>
<dbReference type="Proteomes" id="UP000789759">
    <property type="component" value="Unassembled WGS sequence"/>
</dbReference>
<evidence type="ECO:0000313" key="5">
    <source>
        <dbReference type="Proteomes" id="UP000789759"/>
    </source>
</evidence>
<evidence type="ECO:0000313" key="4">
    <source>
        <dbReference type="EMBL" id="CAG8470295.1"/>
    </source>
</evidence>
<dbReference type="Pfam" id="PF08302">
    <property type="entry name" value="tRNA_lig_CPD"/>
    <property type="match status" value="1"/>
</dbReference>
<dbReference type="Gene3D" id="3.40.50.300">
    <property type="entry name" value="P-loop containing nucleotide triphosphate hydrolases"/>
    <property type="match status" value="1"/>
</dbReference>
<dbReference type="GO" id="GO:0006388">
    <property type="term" value="P:tRNA splicing, via endonucleolytic cleavage and ligation"/>
    <property type="evidence" value="ECO:0007669"/>
    <property type="project" value="InterPro"/>
</dbReference>
<gene>
    <name evidence="4" type="ORF">CPELLU_LOCUS1039</name>
</gene>
<protein>
    <submittedName>
        <fullName evidence="4">1235_t:CDS:1</fullName>
    </submittedName>
</protein>
<evidence type="ECO:0000259" key="1">
    <source>
        <dbReference type="Pfam" id="PF08302"/>
    </source>
</evidence>
<dbReference type="SUPFAM" id="SSF52540">
    <property type="entry name" value="P-loop containing nucleoside triphosphate hydrolases"/>
    <property type="match status" value="1"/>
</dbReference>
<reference evidence="4" key="1">
    <citation type="submission" date="2021-06" db="EMBL/GenBank/DDBJ databases">
        <authorList>
            <person name="Kallberg Y."/>
            <person name="Tangrot J."/>
            <person name="Rosling A."/>
        </authorList>
    </citation>
    <scope>NUCLEOTIDE SEQUENCE</scope>
    <source>
        <strain evidence="4">FL966</strain>
    </source>
</reference>
<comment type="caution">
    <text evidence="4">The sequence shown here is derived from an EMBL/GenBank/DDBJ whole genome shotgun (WGS) entry which is preliminary data.</text>
</comment>
<dbReference type="InterPro" id="IPR027417">
    <property type="entry name" value="P-loop_NTPase"/>
</dbReference>
<accession>A0A9N8W463</accession>
<evidence type="ECO:0000259" key="3">
    <source>
        <dbReference type="Pfam" id="PF09511"/>
    </source>
</evidence>
<dbReference type="OrthoDB" id="276239at2759"/>
<organism evidence="4 5">
    <name type="scientific">Cetraspora pellucida</name>
    <dbReference type="NCBI Taxonomy" id="1433469"/>
    <lineage>
        <taxon>Eukaryota</taxon>
        <taxon>Fungi</taxon>
        <taxon>Fungi incertae sedis</taxon>
        <taxon>Mucoromycota</taxon>
        <taxon>Glomeromycotina</taxon>
        <taxon>Glomeromycetes</taxon>
        <taxon>Diversisporales</taxon>
        <taxon>Gigasporaceae</taxon>
        <taxon>Cetraspora</taxon>
    </lineage>
</organism>
<dbReference type="PANTHER" id="PTHR32004">
    <property type="entry name" value="TRNA LIGASE"/>
    <property type="match status" value="1"/>
</dbReference>